<dbReference type="InterPro" id="IPR036291">
    <property type="entry name" value="NAD(P)-bd_dom_sf"/>
</dbReference>
<dbReference type="GO" id="GO:0003677">
    <property type="term" value="F:DNA binding"/>
    <property type="evidence" value="ECO:0007669"/>
    <property type="project" value="TreeGrafter"/>
</dbReference>
<dbReference type="AlphaFoldDB" id="A0A370BJ86"/>
<evidence type="ECO:0000259" key="5">
    <source>
        <dbReference type="Pfam" id="PF21761"/>
    </source>
</evidence>
<dbReference type="PANTHER" id="PTHR43580">
    <property type="entry name" value="OXIDOREDUCTASE GLYR1-RELATED"/>
    <property type="match status" value="1"/>
</dbReference>
<dbReference type="Pfam" id="PF03446">
    <property type="entry name" value="NAD_binding_2"/>
    <property type="match status" value="1"/>
</dbReference>
<accession>A0A370BJ86</accession>
<evidence type="ECO:0000256" key="3">
    <source>
        <dbReference type="SAM" id="MobiDB-lite"/>
    </source>
</evidence>
<keyword evidence="2" id="KW-0560">Oxidoreductase</keyword>
<evidence type="ECO:0000313" key="6">
    <source>
        <dbReference type="EMBL" id="RDG39833.1"/>
    </source>
</evidence>
<dbReference type="InterPro" id="IPR015815">
    <property type="entry name" value="HIBADH-related"/>
</dbReference>
<feature type="region of interest" description="Disordered" evidence="3">
    <location>
        <begin position="1"/>
        <end position="27"/>
    </location>
</feature>
<gene>
    <name evidence="6" type="ORF">DVH02_01700</name>
</gene>
<dbReference type="Pfam" id="PF21761">
    <property type="entry name" value="RedAm-like_C"/>
    <property type="match status" value="1"/>
</dbReference>
<dbReference type="PANTHER" id="PTHR43580:SF2">
    <property type="entry name" value="CYTOKINE-LIKE NUCLEAR FACTOR N-PAC"/>
    <property type="match status" value="1"/>
</dbReference>
<dbReference type="Gene3D" id="1.10.1040.10">
    <property type="entry name" value="N-(1-d-carboxylethyl)-l-norvaline Dehydrogenase, domain 2"/>
    <property type="match status" value="1"/>
</dbReference>
<proteinExistence type="inferred from homology"/>
<dbReference type="SUPFAM" id="SSF51735">
    <property type="entry name" value="NAD(P)-binding Rossmann-fold domains"/>
    <property type="match status" value="1"/>
</dbReference>
<comment type="similarity">
    <text evidence="1">Belongs to the HIBADH-related family.</text>
</comment>
<evidence type="ECO:0000256" key="2">
    <source>
        <dbReference type="ARBA" id="ARBA00023002"/>
    </source>
</evidence>
<keyword evidence="7" id="KW-1185">Reference proteome</keyword>
<dbReference type="OrthoDB" id="4029976at2"/>
<reference evidence="6 7" key="1">
    <citation type="submission" date="2018-07" db="EMBL/GenBank/DDBJ databases">
        <title>Streptomyces species from bats.</title>
        <authorList>
            <person name="Dunlap C."/>
        </authorList>
    </citation>
    <scope>NUCLEOTIDE SEQUENCE [LARGE SCALE GENOMIC DNA]</scope>
    <source>
        <strain evidence="6 7">AC230</strain>
    </source>
</reference>
<dbReference type="EMBL" id="QQNA01000008">
    <property type="protein sequence ID" value="RDG39833.1"/>
    <property type="molecule type" value="Genomic_DNA"/>
</dbReference>
<dbReference type="InterPro" id="IPR048666">
    <property type="entry name" value="RedAm-like_C"/>
</dbReference>
<sequence length="328" mass="33230">MNTPSPAHAEPPRPGEQPPPGGADPRPVTVIGLGLMGSALASAFLRAGHPTTVWNRSPQKADPLVASGAVRAASVADAVAAAPLVVVCVTRHDAVVDVLDAGRTALPGRVLVNLTSGSSREARALADRVAALGAHCLDGAILTTPDAIGAPDATVLYGGPDAVFRAHAPTLAALGGGVTFLGADPGIPSLYEVALLDIMWTSLTGVLHAMALVGTEGIAATEFAPFAAMLYSGVGSFVPRYARQIADGAYPADDSTLHTHLAGIRHLTEESGDRAVEARLPLYIQGLMERAVARGQGGDSFARLVEQFAPPAQGAASAATSAPRSASA</sequence>
<dbReference type="InterPro" id="IPR006115">
    <property type="entry name" value="6PGDH_NADP-bd"/>
</dbReference>
<comment type="caution">
    <text evidence="6">The sequence shown here is derived from an EMBL/GenBank/DDBJ whole genome shotgun (WGS) entry which is preliminary data.</text>
</comment>
<dbReference type="GO" id="GO:0140673">
    <property type="term" value="P:transcription elongation-coupled chromatin remodeling"/>
    <property type="evidence" value="ECO:0007669"/>
    <property type="project" value="TreeGrafter"/>
</dbReference>
<evidence type="ECO:0000259" key="4">
    <source>
        <dbReference type="Pfam" id="PF03446"/>
    </source>
</evidence>
<name>A0A370BJ86_9ACTN</name>
<evidence type="ECO:0000313" key="7">
    <source>
        <dbReference type="Proteomes" id="UP000253741"/>
    </source>
</evidence>
<organism evidence="6 7">
    <name type="scientific">Streptomyces corynorhini</name>
    <dbReference type="NCBI Taxonomy" id="2282652"/>
    <lineage>
        <taxon>Bacteria</taxon>
        <taxon>Bacillati</taxon>
        <taxon>Actinomycetota</taxon>
        <taxon>Actinomycetes</taxon>
        <taxon>Kitasatosporales</taxon>
        <taxon>Streptomycetaceae</taxon>
        <taxon>Streptomyces</taxon>
    </lineage>
</organism>
<dbReference type="GO" id="GO:0031491">
    <property type="term" value="F:nucleosome binding"/>
    <property type="evidence" value="ECO:0007669"/>
    <property type="project" value="TreeGrafter"/>
</dbReference>
<protein>
    <submittedName>
        <fullName evidence="6">NAD(P)-dependent oxidoreductase</fullName>
    </submittedName>
</protein>
<feature type="compositionally biased region" description="Pro residues" evidence="3">
    <location>
        <begin position="12"/>
        <end position="22"/>
    </location>
</feature>
<dbReference type="PIRSF" id="PIRSF000103">
    <property type="entry name" value="HIBADH"/>
    <property type="match status" value="1"/>
</dbReference>
<dbReference type="Proteomes" id="UP000253741">
    <property type="component" value="Unassembled WGS sequence"/>
</dbReference>
<feature type="domain" description="NADPH-dependent reductive aminase-like C-terminal" evidence="5">
    <location>
        <begin position="184"/>
        <end position="308"/>
    </location>
</feature>
<dbReference type="InterPro" id="IPR051265">
    <property type="entry name" value="HIBADH-related_NP60_sf"/>
</dbReference>
<dbReference type="InterPro" id="IPR013328">
    <property type="entry name" value="6PGD_dom2"/>
</dbReference>
<dbReference type="GO" id="GO:0050661">
    <property type="term" value="F:NADP binding"/>
    <property type="evidence" value="ECO:0007669"/>
    <property type="project" value="InterPro"/>
</dbReference>
<dbReference type="RefSeq" id="WP_114621863.1">
    <property type="nucleotide sequence ID" value="NZ_QQNA01000008.1"/>
</dbReference>
<evidence type="ECO:0000256" key="1">
    <source>
        <dbReference type="ARBA" id="ARBA00009080"/>
    </source>
</evidence>
<dbReference type="GO" id="GO:0000785">
    <property type="term" value="C:chromatin"/>
    <property type="evidence" value="ECO:0007669"/>
    <property type="project" value="TreeGrafter"/>
</dbReference>
<dbReference type="Gene3D" id="3.40.50.720">
    <property type="entry name" value="NAD(P)-binding Rossmann-like Domain"/>
    <property type="match status" value="1"/>
</dbReference>
<feature type="domain" description="6-phosphogluconate dehydrogenase NADP-binding" evidence="4">
    <location>
        <begin position="28"/>
        <end position="182"/>
    </location>
</feature>
<dbReference type="GO" id="GO:0016491">
    <property type="term" value="F:oxidoreductase activity"/>
    <property type="evidence" value="ECO:0007669"/>
    <property type="project" value="UniProtKB-KW"/>
</dbReference>